<accession>A0AC34G8Y9</accession>
<dbReference type="WBParaSite" id="ES5_v2.g26228.t1">
    <property type="protein sequence ID" value="ES5_v2.g26228.t1"/>
    <property type="gene ID" value="ES5_v2.g26228"/>
</dbReference>
<dbReference type="Proteomes" id="UP000887579">
    <property type="component" value="Unplaced"/>
</dbReference>
<name>A0AC34G8Y9_9BILA</name>
<organism evidence="1 2">
    <name type="scientific">Panagrolaimus sp. ES5</name>
    <dbReference type="NCBI Taxonomy" id="591445"/>
    <lineage>
        <taxon>Eukaryota</taxon>
        <taxon>Metazoa</taxon>
        <taxon>Ecdysozoa</taxon>
        <taxon>Nematoda</taxon>
        <taxon>Chromadorea</taxon>
        <taxon>Rhabditida</taxon>
        <taxon>Tylenchina</taxon>
        <taxon>Panagrolaimomorpha</taxon>
        <taxon>Panagrolaimoidea</taxon>
        <taxon>Panagrolaimidae</taxon>
        <taxon>Panagrolaimus</taxon>
    </lineage>
</organism>
<proteinExistence type="predicted"/>
<evidence type="ECO:0000313" key="2">
    <source>
        <dbReference type="WBParaSite" id="ES5_v2.g26228.t1"/>
    </source>
</evidence>
<reference evidence="2" key="1">
    <citation type="submission" date="2022-11" db="UniProtKB">
        <authorList>
            <consortium name="WormBaseParasite"/>
        </authorList>
    </citation>
    <scope>IDENTIFICATION</scope>
</reference>
<evidence type="ECO:0000313" key="1">
    <source>
        <dbReference type="Proteomes" id="UP000887579"/>
    </source>
</evidence>
<protein>
    <submittedName>
        <fullName evidence="2">Uncharacterized protein</fullName>
    </submittedName>
</protein>
<sequence length="288" mass="33243">MYRFDVNSEADFVELKAMNCETAPDLNHVIVIFVQLNYKPEKVPILLQFVSLTGKTMVNGKFRSNFVDYYSIGSRVRGVTSYLYDAPLLVSTYNWLMKNDYYQSNDFTEGYENIGEKIEASKDFAVLLLNTTKSKLPQETVNDRIKEMQYENGINGISRIYLNDENLVNFIFDTLDDCMIFSVNQEELNENNFGKKLSDLMNKPILDYDIRAQTRLSINVCGNKLIVAPFSPNAENNCDGIFTQYDCIFKSTNPLKSELETNQRPEFAQTSKSCSLTWKRFISKRFKS</sequence>